<dbReference type="Gene3D" id="2.60.120.1440">
    <property type="match status" value="1"/>
</dbReference>
<dbReference type="InterPro" id="IPR012373">
    <property type="entry name" value="Ferrdict_sens_TM"/>
</dbReference>
<evidence type="ECO:0000259" key="3">
    <source>
        <dbReference type="Pfam" id="PF16344"/>
    </source>
</evidence>
<dbReference type="Proteomes" id="UP000321790">
    <property type="component" value="Unassembled WGS sequence"/>
</dbReference>
<feature type="domain" description="Protein FecR C-terminal" evidence="3">
    <location>
        <begin position="231"/>
        <end position="294"/>
    </location>
</feature>
<gene>
    <name evidence="4" type="ORF">FUA26_10295</name>
</gene>
<feature type="domain" description="FecR protein" evidence="2">
    <location>
        <begin position="97"/>
        <end position="187"/>
    </location>
</feature>
<protein>
    <submittedName>
        <fullName evidence="4">DUF4974 domain-containing protein</fullName>
    </submittedName>
</protein>
<keyword evidence="5" id="KW-1185">Reference proteome</keyword>
<proteinExistence type="predicted"/>
<accession>A0A5C7AN39</accession>
<dbReference type="InterPro" id="IPR006860">
    <property type="entry name" value="FecR"/>
</dbReference>
<evidence type="ECO:0000256" key="1">
    <source>
        <dbReference type="SAM" id="Phobius"/>
    </source>
</evidence>
<keyword evidence="1" id="KW-0812">Transmembrane</keyword>
<dbReference type="PANTHER" id="PTHR30273:SF2">
    <property type="entry name" value="PROTEIN FECR"/>
    <property type="match status" value="1"/>
</dbReference>
<dbReference type="InterPro" id="IPR032508">
    <property type="entry name" value="FecR_C"/>
</dbReference>
<dbReference type="PIRSF" id="PIRSF018266">
    <property type="entry name" value="FecR"/>
    <property type="match status" value="1"/>
</dbReference>
<comment type="caution">
    <text evidence="4">The sequence shown here is derived from an EMBL/GenBank/DDBJ whole genome shotgun (WGS) entry which is preliminary data.</text>
</comment>
<keyword evidence="1" id="KW-0472">Membrane</keyword>
<reference evidence="5" key="1">
    <citation type="submission" date="2019-08" db="EMBL/GenBank/DDBJ databases">
        <title>Seonamhaeicola sediminis sp. nov., isolated from marine sediment.</title>
        <authorList>
            <person name="Cao W.R."/>
        </authorList>
    </citation>
    <scope>NUCLEOTIDE SEQUENCE [LARGE SCALE GENOMIC DNA]</scope>
    <source>
        <strain evidence="5">Gy8</strain>
    </source>
</reference>
<dbReference type="Gene3D" id="3.55.50.30">
    <property type="match status" value="1"/>
</dbReference>
<organism evidence="4 5">
    <name type="scientific">Seonamhaeicola algicola</name>
    <dbReference type="NCBI Taxonomy" id="1719036"/>
    <lineage>
        <taxon>Bacteria</taxon>
        <taxon>Pseudomonadati</taxon>
        <taxon>Bacteroidota</taxon>
        <taxon>Flavobacteriia</taxon>
        <taxon>Flavobacteriales</taxon>
        <taxon>Flavobacteriaceae</taxon>
    </lineage>
</organism>
<dbReference type="PANTHER" id="PTHR30273">
    <property type="entry name" value="PERIPLASMIC SIGNAL SENSOR AND SIGMA FACTOR ACTIVATOR FECR-RELATED"/>
    <property type="match status" value="1"/>
</dbReference>
<evidence type="ECO:0000259" key="2">
    <source>
        <dbReference type="Pfam" id="PF04773"/>
    </source>
</evidence>
<sequence length="299" mass="33878">MDREALILKWLNNDLNDQELQAFKKLEDYNDLIQLNTNIKAFKAPNFDDKQALNNVLNTIKTTKKSQKNWIKPFMRAAAIITICFGLYYYTTTLNTTITTNMAQKTEVALPDASNVFLNAKSVLVYNKSKWKNNREVKLQGEAFFKVAKGASFNVKTEAGTVTVYGTQFNVKQRANYFEVICYEGLVGVTFNSIETKLKPGDSFLIIDGKKIAKQKESNTTPSWLNNESKFKSLPYKQVIAEFERQYNVNITLVGVNSAELFTGSFTHNNIDVALKSITLPLQLTYSNNNGNITLKRAQ</sequence>
<name>A0A5C7AN39_9FLAO</name>
<evidence type="ECO:0000313" key="4">
    <source>
        <dbReference type="EMBL" id="TXE10186.1"/>
    </source>
</evidence>
<dbReference type="GO" id="GO:0016989">
    <property type="term" value="F:sigma factor antagonist activity"/>
    <property type="evidence" value="ECO:0007669"/>
    <property type="project" value="TreeGrafter"/>
</dbReference>
<dbReference type="AlphaFoldDB" id="A0A5C7AN39"/>
<keyword evidence="1" id="KW-1133">Transmembrane helix</keyword>
<dbReference type="Pfam" id="PF04773">
    <property type="entry name" value="FecR"/>
    <property type="match status" value="1"/>
</dbReference>
<dbReference type="EMBL" id="VOSC01000025">
    <property type="protein sequence ID" value="TXE10186.1"/>
    <property type="molecule type" value="Genomic_DNA"/>
</dbReference>
<dbReference type="Pfam" id="PF16344">
    <property type="entry name" value="FecR_C"/>
    <property type="match status" value="1"/>
</dbReference>
<evidence type="ECO:0000313" key="5">
    <source>
        <dbReference type="Proteomes" id="UP000321790"/>
    </source>
</evidence>
<dbReference type="OrthoDB" id="1097347at2"/>
<feature type="transmembrane region" description="Helical" evidence="1">
    <location>
        <begin position="74"/>
        <end position="91"/>
    </location>
</feature>